<sequence length="239" mass="25823">MEQKIFLVTGGNKGIGKQIVKQIAEHGHRVYVGARNVGAGMNTATELQSAGDVRFVHLDLNNEQSIDDAVLFIDRDSGHLDGLVNNAGMIEGYENASKVSTSTLKNTFETNFYGTVMVTQKMLPLLRKGSHKTIVNVSTGLASMTMHGDPSWPFHSTTPFAYNASKAALNMFTVLLAKELRNEDFCVNSVSPGWVATDLGGRDAPRTVEQGAVIAVEMAVNKSSVQTGMFLTEGGMIPW</sequence>
<dbReference type="SUPFAM" id="SSF51735">
    <property type="entry name" value="NAD(P)-binding Rossmann-fold domains"/>
    <property type="match status" value="1"/>
</dbReference>
<dbReference type="PANTHER" id="PTHR43544:SF7">
    <property type="entry name" value="NADB-LER2"/>
    <property type="match status" value="1"/>
</dbReference>
<dbReference type="EMBL" id="CP007142">
    <property type="protein sequence ID" value="AJQ94869.1"/>
    <property type="molecule type" value="Genomic_DNA"/>
</dbReference>
<dbReference type="Gene3D" id="3.40.50.720">
    <property type="entry name" value="NAD(P)-binding Rossmann-like Domain"/>
    <property type="match status" value="1"/>
</dbReference>
<protein>
    <submittedName>
        <fullName evidence="4">Dehydrogenases with different specificities (Related to short-chain alcohol dehydrogenase)</fullName>
    </submittedName>
</protein>
<dbReference type="GO" id="GO:0016491">
    <property type="term" value="F:oxidoreductase activity"/>
    <property type="evidence" value="ECO:0007669"/>
    <property type="project" value="UniProtKB-KW"/>
</dbReference>
<dbReference type="HOGENOM" id="CLU_010194_9_0_6"/>
<evidence type="ECO:0000256" key="2">
    <source>
        <dbReference type="ARBA" id="ARBA00023002"/>
    </source>
</evidence>
<evidence type="ECO:0000313" key="4">
    <source>
        <dbReference type="EMBL" id="AJQ94869.1"/>
    </source>
</evidence>
<keyword evidence="5" id="KW-1185">Reference proteome</keyword>
<dbReference type="Proteomes" id="UP000032266">
    <property type="component" value="Chromosome"/>
</dbReference>
<dbReference type="PRINTS" id="PR00080">
    <property type="entry name" value="SDRFAMILY"/>
</dbReference>
<dbReference type="RefSeq" id="WP_052830250.1">
    <property type="nucleotide sequence ID" value="NZ_CP007142.1"/>
</dbReference>
<evidence type="ECO:0000256" key="1">
    <source>
        <dbReference type="ARBA" id="ARBA00022857"/>
    </source>
</evidence>
<dbReference type="InterPro" id="IPR002347">
    <property type="entry name" value="SDR_fam"/>
</dbReference>
<dbReference type="InterPro" id="IPR036291">
    <property type="entry name" value="NAD(P)-bd_dom_sf"/>
</dbReference>
<dbReference type="KEGG" id="gsn:YC6258_02831"/>
<evidence type="ECO:0000313" key="5">
    <source>
        <dbReference type="Proteomes" id="UP000032266"/>
    </source>
</evidence>
<dbReference type="PANTHER" id="PTHR43544">
    <property type="entry name" value="SHORT-CHAIN DEHYDROGENASE/REDUCTASE"/>
    <property type="match status" value="1"/>
</dbReference>
<comment type="similarity">
    <text evidence="3">Belongs to the short-chain dehydrogenases/reductases (SDR) family.</text>
</comment>
<evidence type="ECO:0000256" key="3">
    <source>
        <dbReference type="RuleBase" id="RU000363"/>
    </source>
</evidence>
<name>A0A0C5VWQ4_9GAMM</name>
<dbReference type="AlphaFoldDB" id="A0A0C5VWQ4"/>
<gene>
    <name evidence="4" type="ORF">YC6258_02831</name>
</gene>
<keyword evidence="2" id="KW-0560">Oxidoreductase</keyword>
<dbReference type="InterPro" id="IPR051468">
    <property type="entry name" value="Fungal_SecMetab_SDRs"/>
</dbReference>
<keyword evidence="1" id="KW-0521">NADP</keyword>
<reference evidence="4 5" key="1">
    <citation type="submission" date="2014-01" db="EMBL/GenBank/DDBJ databases">
        <title>Full genme sequencing of cellulolytic bacterium Gynuella sunshinyii YC6258T gen. nov., sp. nov.</title>
        <authorList>
            <person name="Khan H."/>
            <person name="Chung E.J."/>
            <person name="Chung Y.R."/>
        </authorList>
    </citation>
    <scope>NUCLEOTIDE SEQUENCE [LARGE SCALE GENOMIC DNA]</scope>
    <source>
        <strain evidence="4 5">YC6258</strain>
    </source>
</reference>
<accession>A0A0C5VWQ4</accession>
<dbReference type="STRING" id="1445510.YC6258_02831"/>
<dbReference type="GO" id="GO:0005737">
    <property type="term" value="C:cytoplasm"/>
    <property type="evidence" value="ECO:0007669"/>
    <property type="project" value="TreeGrafter"/>
</dbReference>
<organism evidence="4 5">
    <name type="scientific">Gynuella sunshinyii YC6258</name>
    <dbReference type="NCBI Taxonomy" id="1445510"/>
    <lineage>
        <taxon>Bacteria</taxon>
        <taxon>Pseudomonadati</taxon>
        <taxon>Pseudomonadota</taxon>
        <taxon>Gammaproteobacteria</taxon>
        <taxon>Oceanospirillales</taxon>
        <taxon>Saccharospirillaceae</taxon>
        <taxon>Gynuella</taxon>
    </lineage>
</organism>
<dbReference type="Pfam" id="PF00106">
    <property type="entry name" value="adh_short"/>
    <property type="match status" value="1"/>
</dbReference>
<dbReference type="PRINTS" id="PR00081">
    <property type="entry name" value="GDHRDH"/>
</dbReference>
<proteinExistence type="inferred from homology"/>